<comment type="caution">
    <text evidence="3">The sequence shown here is derived from an EMBL/GenBank/DDBJ whole genome shotgun (WGS) entry which is preliminary data.</text>
</comment>
<dbReference type="RefSeq" id="WP_275569891.1">
    <property type="nucleotide sequence ID" value="NZ_JARGYC010000135.1"/>
</dbReference>
<dbReference type="GO" id="GO:0045881">
    <property type="term" value="P:positive regulation of sporulation resulting in formation of a cellular spore"/>
    <property type="evidence" value="ECO:0007669"/>
    <property type="project" value="TreeGrafter"/>
</dbReference>
<reference evidence="3" key="1">
    <citation type="submission" date="2023-03" db="EMBL/GenBank/DDBJ databases">
        <title>Multiphase analysis and comparison of six strains from genera Psychromarinibacter, Lutimaribacter, and Maritimibacter, including a novel species: Psychromarinibacter sediminicola sp. nov.</title>
        <authorList>
            <person name="Wang Y.-H."/>
            <person name="Ye M.-Q."/>
            <person name="Du Z.-J."/>
        </authorList>
    </citation>
    <scope>NUCLEOTIDE SEQUENCE</scope>
    <source>
        <strain evidence="3">C21-152</strain>
    </source>
</reference>
<dbReference type="InterPro" id="IPR050336">
    <property type="entry name" value="Chromosome_partition/occlusion"/>
</dbReference>
<feature type="domain" description="ParB-like N-terminal" evidence="2">
    <location>
        <begin position="1"/>
        <end position="99"/>
    </location>
</feature>
<dbReference type="SMART" id="SM00470">
    <property type="entry name" value="ParB"/>
    <property type="match status" value="1"/>
</dbReference>
<keyword evidence="4" id="KW-1185">Reference proteome</keyword>
<name>A0AAE3NZH5_9RHOB</name>
<dbReference type="Gene3D" id="3.90.1530.30">
    <property type="match status" value="1"/>
</dbReference>
<feature type="compositionally biased region" description="Basic residues" evidence="1">
    <location>
        <begin position="224"/>
        <end position="233"/>
    </location>
</feature>
<dbReference type="InterPro" id="IPR036086">
    <property type="entry name" value="ParB/Sulfiredoxin_sf"/>
</dbReference>
<evidence type="ECO:0000313" key="4">
    <source>
        <dbReference type="Proteomes" id="UP001220964"/>
    </source>
</evidence>
<gene>
    <name evidence="3" type="ORF">P1J78_23985</name>
</gene>
<evidence type="ECO:0000259" key="2">
    <source>
        <dbReference type="SMART" id="SM00470"/>
    </source>
</evidence>
<dbReference type="EMBL" id="JARGYC010000135">
    <property type="protein sequence ID" value="MDF0603780.1"/>
    <property type="molecule type" value="Genomic_DNA"/>
</dbReference>
<dbReference type="GO" id="GO:0005694">
    <property type="term" value="C:chromosome"/>
    <property type="evidence" value="ECO:0007669"/>
    <property type="project" value="TreeGrafter"/>
</dbReference>
<dbReference type="Proteomes" id="UP001220964">
    <property type="component" value="Unassembled WGS sequence"/>
</dbReference>
<dbReference type="SUPFAM" id="SSF110849">
    <property type="entry name" value="ParB/Sulfiredoxin"/>
    <property type="match status" value="1"/>
</dbReference>
<evidence type="ECO:0000256" key="1">
    <source>
        <dbReference type="SAM" id="MobiDB-lite"/>
    </source>
</evidence>
<dbReference type="Pfam" id="PF02195">
    <property type="entry name" value="ParB_N"/>
    <property type="match status" value="1"/>
</dbReference>
<dbReference type="PANTHER" id="PTHR33375">
    <property type="entry name" value="CHROMOSOME-PARTITIONING PROTEIN PARB-RELATED"/>
    <property type="match status" value="1"/>
</dbReference>
<evidence type="ECO:0000313" key="3">
    <source>
        <dbReference type="EMBL" id="MDF0603780.1"/>
    </source>
</evidence>
<dbReference type="GO" id="GO:0007059">
    <property type="term" value="P:chromosome segregation"/>
    <property type="evidence" value="ECO:0007669"/>
    <property type="project" value="TreeGrafter"/>
</dbReference>
<organism evidence="3 4">
    <name type="scientific">Psychromarinibacter sediminicola</name>
    <dbReference type="NCBI Taxonomy" id="3033385"/>
    <lineage>
        <taxon>Bacteria</taxon>
        <taxon>Pseudomonadati</taxon>
        <taxon>Pseudomonadota</taxon>
        <taxon>Alphaproteobacteria</taxon>
        <taxon>Rhodobacterales</taxon>
        <taxon>Paracoccaceae</taxon>
        <taxon>Psychromarinibacter</taxon>
    </lineage>
</organism>
<proteinExistence type="predicted"/>
<dbReference type="InterPro" id="IPR003115">
    <property type="entry name" value="ParB_N"/>
</dbReference>
<dbReference type="PANTHER" id="PTHR33375:SF1">
    <property type="entry name" value="CHROMOSOME-PARTITIONING PROTEIN PARB-RELATED"/>
    <property type="match status" value="1"/>
</dbReference>
<protein>
    <submittedName>
        <fullName evidence="3">ParB/RepB/Spo0J family partition protein</fullName>
    </submittedName>
</protein>
<sequence length="272" mass="30389">MRIPTDQIDPHALPRDRTVLDADALDELQRSILANGLRQPIEVWQTDTGYALLSGYRRLMAVTRLHEATEQDRWTEIDAVLRSPPDRVAAMAAMVEENEVRQALSPWERAAVAVASVDAGTFDTVDAALRRLYPFLNRQKRARLRAVAEVVEELDGLLTDPEDLSEQRLQRIAAAIRLGWSELITAALAEVRRRSPCVQWETLAPVLAEAESVVATGGPTSPNRPKRLSTPRPGVHIRRERTRRGFVLHVTGQGATDALVTEILDEVERLFS</sequence>
<feature type="region of interest" description="Disordered" evidence="1">
    <location>
        <begin position="214"/>
        <end position="233"/>
    </location>
</feature>
<accession>A0AAE3NZH5</accession>
<dbReference type="AlphaFoldDB" id="A0AAE3NZH5"/>